<evidence type="ECO:0000256" key="9">
    <source>
        <dbReference type="ARBA" id="ARBA00023170"/>
    </source>
</evidence>
<dbReference type="GO" id="GO:0004930">
    <property type="term" value="F:G protein-coupled receptor activity"/>
    <property type="evidence" value="ECO:0007669"/>
    <property type="project" value="UniProtKB-KW"/>
</dbReference>
<evidence type="ECO:0000256" key="10">
    <source>
        <dbReference type="ARBA" id="ARBA00023180"/>
    </source>
</evidence>
<evidence type="ECO:0000256" key="11">
    <source>
        <dbReference type="ARBA" id="ARBA00023224"/>
    </source>
</evidence>
<dbReference type="Ensembl" id="ENSLOCT00000021715.1">
    <property type="protein sequence ID" value="ENSLOCP00000021678.1"/>
    <property type="gene ID" value="ENSLOCG00000017573.1"/>
</dbReference>
<feature type="transmembrane region" description="Helical" evidence="13">
    <location>
        <begin position="272"/>
        <end position="292"/>
    </location>
</feature>
<sequence>IGPNTTLHSEFIIMGVPGLQEYYTLFFLLFLVLFLATFLGNFLIVVLVALDNRLHTPMYFLLWNLSFLDVLLTTAIIPKLLAILLGHNRSVTLMGCFAQMYFIISVGATETFLVAAMAYDRYVAVVKPLHYTTIINTKVCITMIVTVWVLGFLVPLSPLILITPLPFCTTNYVNHLFCDYVPVLALSCEDVTAQENLALFLAIVSLYVPCLFVLWSYCKIILSVIRLKSVEGRKKAFSMCSSHMVVVVIYYVSSAMEYIALRVESISPEGRIFIGSLNFFFTPLINPIIYSLRNEHIKSAAQRYLSFKTIF</sequence>
<evidence type="ECO:0000313" key="15">
    <source>
        <dbReference type="Ensembl" id="ENSLOCP00000021678.1"/>
    </source>
</evidence>
<feature type="transmembrane region" description="Helical" evidence="13">
    <location>
        <begin position="139"/>
        <end position="162"/>
    </location>
</feature>
<dbReference type="GO" id="GO:0050911">
    <property type="term" value="P:detection of chemical stimulus involved in sensory perception of smell"/>
    <property type="evidence" value="ECO:0000318"/>
    <property type="project" value="GO_Central"/>
</dbReference>
<dbReference type="GO" id="GO:0005886">
    <property type="term" value="C:plasma membrane"/>
    <property type="evidence" value="ECO:0000318"/>
    <property type="project" value="GO_Central"/>
</dbReference>
<comment type="similarity">
    <text evidence="12">Belongs to the G-protein coupled receptor 1 family.</text>
</comment>
<dbReference type="PRINTS" id="PR00237">
    <property type="entry name" value="GPCRRHODOPSN"/>
</dbReference>
<evidence type="ECO:0000256" key="12">
    <source>
        <dbReference type="RuleBase" id="RU000688"/>
    </source>
</evidence>
<dbReference type="PROSITE" id="PS50262">
    <property type="entry name" value="G_PROTEIN_RECEP_F1_2"/>
    <property type="match status" value="1"/>
</dbReference>
<dbReference type="Proteomes" id="UP000018468">
    <property type="component" value="Linkage group LG14"/>
</dbReference>
<dbReference type="AlphaFoldDB" id="W5NM19"/>
<evidence type="ECO:0000256" key="2">
    <source>
        <dbReference type="ARBA" id="ARBA00022475"/>
    </source>
</evidence>
<evidence type="ECO:0000313" key="16">
    <source>
        <dbReference type="Proteomes" id="UP000018468"/>
    </source>
</evidence>
<keyword evidence="8 13" id="KW-0472">Membrane</keyword>
<feature type="transmembrane region" description="Helical" evidence="13">
    <location>
        <begin position="22"/>
        <end position="50"/>
    </location>
</feature>
<dbReference type="PANTHER" id="PTHR26453">
    <property type="entry name" value="OLFACTORY RECEPTOR"/>
    <property type="match status" value="1"/>
</dbReference>
<reference evidence="15" key="3">
    <citation type="submission" date="2025-09" db="UniProtKB">
        <authorList>
            <consortium name="Ensembl"/>
        </authorList>
    </citation>
    <scope>IDENTIFICATION</scope>
</reference>
<organism evidence="15 16">
    <name type="scientific">Lepisosteus oculatus</name>
    <name type="common">Spotted gar</name>
    <dbReference type="NCBI Taxonomy" id="7918"/>
    <lineage>
        <taxon>Eukaryota</taxon>
        <taxon>Metazoa</taxon>
        <taxon>Chordata</taxon>
        <taxon>Craniata</taxon>
        <taxon>Vertebrata</taxon>
        <taxon>Euteleostomi</taxon>
        <taxon>Actinopterygii</taxon>
        <taxon>Neopterygii</taxon>
        <taxon>Holostei</taxon>
        <taxon>Semionotiformes</taxon>
        <taxon>Lepisosteidae</taxon>
        <taxon>Lepisosteus</taxon>
    </lineage>
</organism>
<feature type="transmembrane region" description="Helical" evidence="13">
    <location>
        <begin position="62"/>
        <end position="85"/>
    </location>
</feature>
<dbReference type="HOGENOM" id="CLU_012526_8_1_1"/>
<comment type="subcellular location">
    <subcellularLocation>
        <location evidence="1 13">Cell membrane</location>
        <topology evidence="1 13">Multi-pass membrane protein</topology>
    </subcellularLocation>
</comment>
<keyword evidence="7 12" id="KW-0297">G-protein coupled receptor</keyword>
<dbReference type="SUPFAM" id="SSF81321">
    <property type="entry name" value="Family A G protein-coupled receptor-like"/>
    <property type="match status" value="1"/>
</dbReference>
<keyword evidence="2 13" id="KW-1003">Cell membrane</keyword>
<evidence type="ECO:0000256" key="13">
    <source>
        <dbReference type="RuleBase" id="RU363047"/>
    </source>
</evidence>
<keyword evidence="9 12" id="KW-0675">Receptor</keyword>
<dbReference type="InterPro" id="IPR000725">
    <property type="entry name" value="Olfact_rcpt"/>
</dbReference>
<feature type="domain" description="G-protein coupled receptors family 1 profile" evidence="14">
    <location>
        <begin position="40"/>
        <end position="290"/>
    </location>
</feature>
<keyword evidence="6 13" id="KW-1133">Transmembrane helix</keyword>
<evidence type="ECO:0000256" key="8">
    <source>
        <dbReference type="ARBA" id="ARBA00023136"/>
    </source>
</evidence>
<keyword evidence="10" id="KW-0325">Glycoprotein</keyword>
<evidence type="ECO:0000256" key="6">
    <source>
        <dbReference type="ARBA" id="ARBA00022989"/>
    </source>
</evidence>
<feature type="transmembrane region" description="Helical" evidence="13">
    <location>
        <begin position="197"/>
        <end position="215"/>
    </location>
</feature>
<evidence type="ECO:0000256" key="1">
    <source>
        <dbReference type="ARBA" id="ARBA00004651"/>
    </source>
</evidence>
<proteinExistence type="inferred from homology"/>
<dbReference type="InParanoid" id="W5NM19"/>
<dbReference type="EMBL" id="AHAT01012679">
    <property type="status" value="NOT_ANNOTATED_CDS"/>
    <property type="molecule type" value="Genomic_DNA"/>
</dbReference>
<dbReference type="eggNOG" id="ENOG502QVH7">
    <property type="taxonomic scope" value="Eukaryota"/>
</dbReference>
<evidence type="ECO:0000256" key="7">
    <source>
        <dbReference type="ARBA" id="ARBA00023040"/>
    </source>
</evidence>
<keyword evidence="11 12" id="KW-0807">Transducer</keyword>
<reference evidence="15" key="2">
    <citation type="submission" date="2025-08" db="UniProtKB">
        <authorList>
            <consortium name="Ensembl"/>
        </authorList>
    </citation>
    <scope>IDENTIFICATION</scope>
</reference>
<evidence type="ECO:0000256" key="5">
    <source>
        <dbReference type="ARBA" id="ARBA00022725"/>
    </source>
</evidence>
<feature type="transmembrane region" description="Helical" evidence="13">
    <location>
        <begin position="97"/>
        <end position="119"/>
    </location>
</feature>
<evidence type="ECO:0000256" key="3">
    <source>
        <dbReference type="ARBA" id="ARBA00022606"/>
    </source>
</evidence>
<dbReference type="InterPro" id="IPR017452">
    <property type="entry name" value="GPCR_Rhodpsn_7TM"/>
</dbReference>
<dbReference type="InterPro" id="IPR000276">
    <property type="entry name" value="GPCR_Rhodpsn"/>
</dbReference>
<evidence type="ECO:0000259" key="14">
    <source>
        <dbReference type="PROSITE" id="PS50262"/>
    </source>
</evidence>
<dbReference type="CDD" id="cd13954">
    <property type="entry name" value="7tmA_OR"/>
    <property type="match status" value="1"/>
</dbReference>
<dbReference type="PRINTS" id="PR00245">
    <property type="entry name" value="OLFACTORYR"/>
</dbReference>
<evidence type="ECO:0000256" key="4">
    <source>
        <dbReference type="ARBA" id="ARBA00022692"/>
    </source>
</evidence>
<dbReference type="GO" id="GO:0004984">
    <property type="term" value="F:olfactory receptor activity"/>
    <property type="evidence" value="ECO:0000318"/>
    <property type="project" value="GO_Central"/>
</dbReference>
<protein>
    <recommendedName>
        <fullName evidence="13">Olfactory receptor</fullName>
    </recommendedName>
</protein>
<dbReference type="Pfam" id="PF13853">
    <property type="entry name" value="7tm_4"/>
    <property type="match status" value="1"/>
</dbReference>
<keyword evidence="16" id="KW-1185">Reference proteome</keyword>
<keyword evidence="4 12" id="KW-0812">Transmembrane</keyword>
<name>W5NM19_LEPOC</name>
<keyword evidence="3 13" id="KW-0716">Sensory transduction</keyword>
<feature type="transmembrane region" description="Helical" evidence="13">
    <location>
        <begin position="236"/>
        <end position="252"/>
    </location>
</feature>
<dbReference type="PROSITE" id="PS00237">
    <property type="entry name" value="G_PROTEIN_RECEP_F1_1"/>
    <property type="match status" value="1"/>
</dbReference>
<keyword evidence="5 13" id="KW-0552">Olfaction</keyword>
<dbReference type="GeneTree" id="ENSGT01140000282520"/>
<reference evidence="16" key="1">
    <citation type="submission" date="2011-12" db="EMBL/GenBank/DDBJ databases">
        <title>The Draft Genome of Lepisosteus oculatus.</title>
        <authorList>
            <consortium name="The Broad Institute Genome Assembly &amp; Analysis Group"/>
            <consortium name="Computational R&amp;D Group"/>
            <consortium name="and Sequencing Platform"/>
            <person name="Di Palma F."/>
            <person name="Alfoldi J."/>
            <person name="Johnson J."/>
            <person name="Berlin A."/>
            <person name="Gnerre S."/>
            <person name="Jaffe D."/>
            <person name="MacCallum I."/>
            <person name="Young S."/>
            <person name="Walker B.J."/>
            <person name="Lander E.S."/>
            <person name="Lindblad-Toh K."/>
        </authorList>
    </citation>
    <scope>NUCLEOTIDE SEQUENCE [LARGE SCALE GENOMIC DNA]</scope>
</reference>
<dbReference type="FunFam" id="1.20.1070.10:FF:000010">
    <property type="entry name" value="Olfactory receptor"/>
    <property type="match status" value="1"/>
</dbReference>
<accession>W5NM19</accession>
<dbReference type="Gene3D" id="1.20.1070.10">
    <property type="entry name" value="Rhodopsin 7-helix transmembrane proteins"/>
    <property type="match status" value="1"/>
</dbReference>